<name>A0A1S0U9M8_LOALO</name>
<dbReference type="EMBL" id="JH712277">
    <property type="protein sequence ID" value="EFO26523.2"/>
    <property type="molecule type" value="Genomic_DNA"/>
</dbReference>
<protein>
    <submittedName>
        <fullName evidence="1">Uncharacterized protein</fullName>
    </submittedName>
</protein>
<dbReference type="AlphaFoldDB" id="A0A1S0U9M8"/>
<proteinExistence type="predicted"/>
<reference evidence="1" key="1">
    <citation type="submission" date="2012-04" db="EMBL/GenBank/DDBJ databases">
        <title>The Genome Sequence of Loa loa.</title>
        <authorList>
            <consortium name="The Broad Institute Genome Sequencing Platform"/>
            <consortium name="Broad Institute Genome Sequencing Center for Infectious Disease"/>
            <person name="Nutman T.B."/>
            <person name="Fink D.L."/>
            <person name="Russ C."/>
            <person name="Young S."/>
            <person name="Zeng Q."/>
            <person name="Gargeya S."/>
            <person name="Alvarado L."/>
            <person name="Berlin A."/>
            <person name="Chapman S.B."/>
            <person name="Chen Z."/>
            <person name="Freedman E."/>
            <person name="Gellesch M."/>
            <person name="Goldberg J."/>
            <person name="Griggs A."/>
            <person name="Gujja S."/>
            <person name="Heilman E.R."/>
            <person name="Heiman D."/>
            <person name="Howarth C."/>
            <person name="Mehta T."/>
            <person name="Neiman D."/>
            <person name="Pearson M."/>
            <person name="Roberts A."/>
            <person name="Saif S."/>
            <person name="Shea T."/>
            <person name="Shenoy N."/>
            <person name="Sisk P."/>
            <person name="Stolte C."/>
            <person name="Sykes S."/>
            <person name="White J."/>
            <person name="Yandava C."/>
            <person name="Haas B."/>
            <person name="Henn M.R."/>
            <person name="Nusbaum C."/>
            <person name="Birren B."/>
        </authorList>
    </citation>
    <scope>NUCLEOTIDE SEQUENCE [LARGE SCALE GENOMIC DNA]</scope>
</reference>
<dbReference type="RefSeq" id="XP_003137542.2">
    <property type="nucleotide sequence ID" value="XM_003137494.2"/>
</dbReference>
<evidence type="ECO:0000313" key="1">
    <source>
        <dbReference type="EMBL" id="EFO26523.2"/>
    </source>
</evidence>
<accession>A0A1S0U9M8</accession>
<dbReference type="OrthoDB" id="5850898at2759"/>
<gene>
    <name evidence="1" type="ORF">LOAG_01956</name>
</gene>
<organism evidence="1">
    <name type="scientific">Loa loa</name>
    <name type="common">Eye worm</name>
    <name type="synonym">Filaria loa</name>
    <dbReference type="NCBI Taxonomy" id="7209"/>
    <lineage>
        <taxon>Eukaryota</taxon>
        <taxon>Metazoa</taxon>
        <taxon>Ecdysozoa</taxon>
        <taxon>Nematoda</taxon>
        <taxon>Chromadorea</taxon>
        <taxon>Rhabditida</taxon>
        <taxon>Spirurina</taxon>
        <taxon>Spiruromorpha</taxon>
        <taxon>Filarioidea</taxon>
        <taxon>Onchocercidae</taxon>
        <taxon>Loa</taxon>
    </lineage>
</organism>
<dbReference type="CTD" id="9939341"/>
<dbReference type="InParanoid" id="A0A1S0U9M8"/>
<sequence>MQPRHDEYDHRLTETTIPDVRDTRARGDEEFAIRFNKELSKRIDFALADIETVLSTTMLNYKMDPRVVAACDIETFPAILDRHGDMTWLEKVESYISSILIKDNPTDEEKKRFESIA</sequence>
<dbReference type="KEGG" id="loa:LOAG_01956"/>
<dbReference type="GeneID" id="9939341"/>